<feature type="domain" description="Rv2525c-like glycoside hydrolase-like" evidence="1">
    <location>
        <begin position="72"/>
        <end position="250"/>
    </location>
</feature>
<dbReference type="SUPFAM" id="SSF51445">
    <property type="entry name" value="(Trans)glycosidases"/>
    <property type="match status" value="1"/>
</dbReference>
<dbReference type="Gene3D" id="3.20.20.80">
    <property type="entry name" value="Glycosidases"/>
    <property type="match status" value="1"/>
</dbReference>
<dbReference type="RefSeq" id="WP_201361870.1">
    <property type="nucleotide sequence ID" value="NZ_BNJJ01000005.1"/>
</dbReference>
<dbReference type="EMBL" id="BNJJ01000005">
    <property type="protein sequence ID" value="GHO84243.1"/>
    <property type="molecule type" value="Genomic_DNA"/>
</dbReference>
<proteinExistence type="predicted"/>
<evidence type="ECO:0000313" key="3">
    <source>
        <dbReference type="Proteomes" id="UP000635565"/>
    </source>
</evidence>
<name>A0ABQ3VFU3_9CHLR</name>
<sequence>MVRRKGFYCLFALALSIAVGLTAILPVTYASAASYSRFRSSSSNVLWGVDSVSFITPSFLKQIKGSYGTPQFIGRYLDARAFSPMNASEASYIHSQGIRILPIQSDFGSDVGHGNGVSHANDALAKAHALGIPKGTIIIDDIESNSAVDAGFIEGWYSTISHAGYAVGYYENPYSGSSHFNSAFCAAVGKNPAIGNSILHSTEPSTGRTGRNKAPSFAPAGVSCGGHTTGHAVIWQYGLAVGGSVNVDTDEAQSSVSFW</sequence>
<dbReference type="Proteomes" id="UP000635565">
    <property type="component" value="Unassembled WGS sequence"/>
</dbReference>
<evidence type="ECO:0000313" key="2">
    <source>
        <dbReference type="EMBL" id="GHO84243.1"/>
    </source>
</evidence>
<accession>A0ABQ3VFU3</accession>
<gene>
    <name evidence="2" type="ORF">KSZ_22490</name>
</gene>
<comment type="caution">
    <text evidence="2">The sequence shown here is derived from an EMBL/GenBank/DDBJ whole genome shotgun (WGS) entry which is preliminary data.</text>
</comment>
<keyword evidence="3" id="KW-1185">Reference proteome</keyword>
<dbReference type="InterPro" id="IPR017853">
    <property type="entry name" value="GH"/>
</dbReference>
<protein>
    <recommendedName>
        <fullName evidence="1">Rv2525c-like glycoside hydrolase-like domain-containing protein</fullName>
    </recommendedName>
</protein>
<reference evidence="2 3" key="1">
    <citation type="journal article" date="2021" name="Int. J. Syst. Evol. Microbiol.">
        <title>Reticulibacter mediterranei gen. nov., sp. nov., within the new family Reticulibacteraceae fam. nov., and Ktedonospora formicarum gen. nov., sp. nov., Ktedonobacter robiniae sp. nov., Dictyobacter formicarum sp. nov. and Dictyobacter arantiisoli sp. nov., belonging to the class Ktedonobacteria.</title>
        <authorList>
            <person name="Yabe S."/>
            <person name="Zheng Y."/>
            <person name="Wang C.M."/>
            <person name="Sakai Y."/>
            <person name="Abe K."/>
            <person name="Yokota A."/>
            <person name="Donadio S."/>
            <person name="Cavaletti L."/>
            <person name="Monciardini P."/>
        </authorList>
    </citation>
    <scope>NUCLEOTIDE SEQUENCE [LARGE SCALE GENOMIC DNA]</scope>
    <source>
        <strain evidence="2 3">SOSP1-9</strain>
    </source>
</reference>
<dbReference type="Pfam" id="PF08924">
    <property type="entry name" value="Rv2525c_GlyHyd-like"/>
    <property type="match status" value="1"/>
</dbReference>
<organism evidence="2 3">
    <name type="scientific">Dictyobacter formicarum</name>
    <dbReference type="NCBI Taxonomy" id="2778368"/>
    <lineage>
        <taxon>Bacteria</taxon>
        <taxon>Bacillati</taxon>
        <taxon>Chloroflexota</taxon>
        <taxon>Ktedonobacteria</taxon>
        <taxon>Ktedonobacterales</taxon>
        <taxon>Dictyobacteraceae</taxon>
        <taxon>Dictyobacter</taxon>
    </lineage>
</organism>
<dbReference type="InterPro" id="IPR015020">
    <property type="entry name" value="Rv2525c-like_Glyco_Hydro-like"/>
</dbReference>
<evidence type="ECO:0000259" key="1">
    <source>
        <dbReference type="Pfam" id="PF08924"/>
    </source>
</evidence>